<sequence>MAGMARHRSASAYQGFSVCQPALGSALQWLPAIGTPELDDMINAFIPGPASIQDKRTHISMDFFEYSRQTGETFKFYPVPSATFTPVTASPASSTLYDSGYGSGFNLSPVTSDQGSWTQSPAAFTPPMPADAGVRSRSSAPKKPSSSSSRQAVDFSNHPGMRIMTKDGRDVTNSASRGCKTKEQRDHAHLMRIIKACDSCRRKKIRCDPSHKKRTASQASASQTEQKPAKKPRKAEEPPPAAVEGAVTDFVDASFDPAATPLDFASFDVSFQDIEEYWNQFITFDQEPVAAATQHVGDFDYDFNSFIDIQSVSPSSLSSSTSPSQVFTPYTPAAPGASPIVASDVAVDATGDVSLDDPTVPYLNPDVLHGTNYVDFNLFSPGPEALDEDPVLQMRDVASLQRSPRSHSLATINSAANDSQHTHDSPTTSQTSRFSDLESNVDVVGQPDVGRSSPTWRPLSRSAVLHTSASGHASSIVSANVTESSVSPGASPQPRRSPQIHSAADGIASGAGMLGVLSCPESQLATRRTPPRAANQRCTLDRDAGVSRGGYYCGRGSLSRQLQTGVKSRSCGVAEGQHVVQRSTSVLIATVNAKLATTVISTSPTRCIPAGEDVKNGPTSQALSPTVFFQLAVFGLVSLLCVSALQAHLGSQVGIATIVTTILSLTPLALRCVGASSATRVASTSLLIPTPSGIVDNVKSKIQAVDNNLRSMVLRRARNAPRLASVESC</sequence>
<gene>
    <name evidence="3" type="ORF">MMYC01_207204</name>
</gene>
<name>A0A175W2B9_9PEZI</name>
<feature type="region of interest" description="Disordered" evidence="2">
    <location>
        <begin position="208"/>
        <end position="242"/>
    </location>
</feature>
<reference evidence="3 4" key="1">
    <citation type="journal article" date="2016" name="Genome Announc.">
        <title>Genome Sequence of Madurella mycetomatis mm55, Isolated from a Human Mycetoma Case in Sudan.</title>
        <authorList>
            <person name="Smit S."/>
            <person name="Derks M.F."/>
            <person name="Bervoets S."/>
            <person name="Fahal A."/>
            <person name="van Leeuwen W."/>
            <person name="van Belkum A."/>
            <person name="van de Sande W.W."/>
        </authorList>
    </citation>
    <scope>NUCLEOTIDE SEQUENCE [LARGE SCALE GENOMIC DNA]</scope>
    <source>
        <strain evidence="4">mm55</strain>
    </source>
</reference>
<feature type="compositionally biased region" description="Polar residues" evidence="2">
    <location>
        <begin position="112"/>
        <end position="122"/>
    </location>
</feature>
<dbReference type="SUPFAM" id="SSF57701">
    <property type="entry name" value="Zn2/Cys6 DNA-binding domain"/>
    <property type="match status" value="1"/>
</dbReference>
<accession>A0A175W2B9</accession>
<dbReference type="AlphaFoldDB" id="A0A175W2B9"/>
<dbReference type="OrthoDB" id="4850804at2759"/>
<feature type="compositionally biased region" description="Low complexity" evidence="2">
    <location>
        <begin position="135"/>
        <end position="150"/>
    </location>
</feature>
<dbReference type="InterPro" id="IPR001138">
    <property type="entry name" value="Zn2Cys6_DnaBD"/>
</dbReference>
<dbReference type="GO" id="GO:0000981">
    <property type="term" value="F:DNA-binding transcription factor activity, RNA polymerase II-specific"/>
    <property type="evidence" value="ECO:0007669"/>
    <property type="project" value="InterPro"/>
</dbReference>
<dbReference type="GO" id="GO:0008270">
    <property type="term" value="F:zinc ion binding"/>
    <property type="evidence" value="ECO:0007669"/>
    <property type="project" value="InterPro"/>
</dbReference>
<dbReference type="InterPro" id="IPR036864">
    <property type="entry name" value="Zn2-C6_fun-type_DNA-bd_sf"/>
</dbReference>
<feature type="compositionally biased region" description="Polar residues" evidence="2">
    <location>
        <begin position="413"/>
        <end position="438"/>
    </location>
</feature>
<feature type="region of interest" description="Disordered" evidence="2">
    <location>
        <begin position="413"/>
        <end position="457"/>
    </location>
</feature>
<dbReference type="EMBL" id="LCTW02000163">
    <property type="protein sequence ID" value="KXX77390.1"/>
    <property type="molecule type" value="Genomic_DNA"/>
</dbReference>
<dbReference type="CDD" id="cd00067">
    <property type="entry name" value="GAL4"/>
    <property type="match status" value="1"/>
</dbReference>
<dbReference type="Proteomes" id="UP000078237">
    <property type="component" value="Unassembled WGS sequence"/>
</dbReference>
<proteinExistence type="predicted"/>
<feature type="region of interest" description="Disordered" evidence="2">
    <location>
        <begin position="112"/>
        <end position="185"/>
    </location>
</feature>
<feature type="compositionally biased region" description="Polar residues" evidence="2">
    <location>
        <begin position="481"/>
        <end position="500"/>
    </location>
</feature>
<keyword evidence="4" id="KW-1185">Reference proteome</keyword>
<protein>
    <recommendedName>
        <fullName evidence="5">Zn(2)-C6 fungal-type domain-containing protein</fullName>
    </recommendedName>
</protein>
<feature type="region of interest" description="Disordered" evidence="2">
    <location>
        <begin position="481"/>
        <end position="501"/>
    </location>
</feature>
<evidence type="ECO:0000313" key="3">
    <source>
        <dbReference type="EMBL" id="KXX77390.1"/>
    </source>
</evidence>
<evidence type="ECO:0000313" key="4">
    <source>
        <dbReference type="Proteomes" id="UP000078237"/>
    </source>
</evidence>
<dbReference type="VEuPathDB" id="FungiDB:MMYC01_207204"/>
<organism evidence="3 4">
    <name type="scientific">Madurella mycetomatis</name>
    <dbReference type="NCBI Taxonomy" id="100816"/>
    <lineage>
        <taxon>Eukaryota</taxon>
        <taxon>Fungi</taxon>
        <taxon>Dikarya</taxon>
        <taxon>Ascomycota</taxon>
        <taxon>Pezizomycotina</taxon>
        <taxon>Sordariomycetes</taxon>
        <taxon>Sordariomycetidae</taxon>
        <taxon>Sordariales</taxon>
        <taxon>Sordariales incertae sedis</taxon>
        <taxon>Madurella</taxon>
    </lineage>
</organism>
<evidence type="ECO:0008006" key="5">
    <source>
        <dbReference type="Google" id="ProtNLM"/>
    </source>
</evidence>
<evidence type="ECO:0000256" key="1">
    <source>
        <dbReference type="ARBA" id="ARBA00023242"/>
    </source>
</evidence>
<comment type="caution">
    <text evidence="3">The sequence shown here is derived from an EMBL/GenBank/DDBJ whole genome shotgun (WGS) entry which is preliminary data.</text>
</comment>
<evidence type="ECO:0000256" key="2">
    <source>
        <dbReference type="SAM" id="MobiDB-lite"/>
    </source>
</evidence>
<keyword evidence="1" id="KW-0539">Nucleus</keyword>